<feature type="non-terminal residue" evidence="2">
    <location>
        <position position="1"/>
    </location>
</feature>
<dbReference type="EMBL" id="AK372482">
    <property type="protein sequence ID" value="BAK03680.1"/>
    <property type="molecule type" value="mRNA"/>
</dbReference>
<feature type="compositionally biased region" description="Pro residues" evidence="1">
    <location>
        <begin position="34"/>
        <end position="53"/>
    </location>
</feature>
<sequence>NRSSPPLPPPIHSRPQSPSSPPPTSLPPRCLSIRPPPPHPHTLPLPFPSPSPPALRSVAAATTVFPTTNLPPPMPLSLATADLLPLPPPVPLSQATAAPSSYPPASLPLTLSPRPKVSRRRNHHIPHHRPPAHPTPGDPLSGQRRPILTPSPSPFPHLLFLP</sequence>
<proteinExistence type="evidence at transcript level"/>
<feature type="region of interest" description="Disordered" evidence="1">
    <location>
        <begin position="1"/>
        <end position="162"/>
    </location>
</feature>
<evidence type="ECO:0000313" key="2">
    <source>
        <dbReference type="EMBL" id="BAK03680.1"/>
    </source>
</evidence>
<feature type="compositionally biased region" description="Basic residues" evidence="1">
    <location>
        <begin position="116"/>
        <end position="131"/>
    </location>
</feature>
<feature type="compositionally biased region" description="Pro residues" evidence="1">
    <location>
        <begin position="1"/>
        <end position="26"/>
    </location>
</feature>
<organism evidence="2">
    <name type="scientific">Hordeum vulgare subsp. vulgare</name>
    <name type="common">Domesticated barley</name>
    <dbReference type="NCBI Taxonomy" id="112509"/>
    <lineage>
        <taxon>Eukaryota</taxon>
        <taxon>Viridiplantae</taxon>
        <taxon>Streptophyta</taxon>
        <taxon>Embryophyta</taxon>
        <taxon>Tracheophyta</taxon>
        <taxon>Spermatophyta</taxon>
        <taxon>Magnoliopsida</taxon>
        <taxon>Liliopsida</taxon>
        <taxon>Poales</taxon>
        <taxon>Poaceae</taxon>
        <taxon>BOP clade</taxon>
        <taxon>Pooideae</taxon>
        <taxon>Triticodae</taxon>
        <taxon>Triticeae</taxon>
        <taxon>Hordeinae</taxon>
        <taxon>Hordeum</taxon>
    </lineage>
</organism>
<accession>F2E8K8</accession>
<dbReference type="AlphaFoldDB" id="F2E8K8"/>
<protein>
    <submittedName>
        <fullName evidence="2">Predicted protein</fullName>
    </submittedName>
</protein>
<reference evidence="2" key="1">
    <citation type="journal article" date="2011" name="Plant Physiol.">
        <title>Comprehensive sequence analysis of 24,783 barley full-length cDNAs derived from 12 clone libraries.</title>
        <authorList>
            <person name="Matsumoto T."/>
            <person name="Tanaka T."/>
            <person name="Sakai H."/>
            <person name="Amano N."/>
            <person name="Kanamori H."/>
            <person name="Kurita K."/>
            <person name="Kikuta A."/>
            <person name="Kamiya K."/>
            <person name="Yamamoto M."/>
            <person name="Ikawa H."/>
            <person name="Fujii N."/>
            <person name="Hori K."/>
            <person name="Itoh T."/>
            <person name="Sato K."/>
        </authorList>
    </citation>
    <scope>NUCLEOTIDE SEQUENCE</scope>
</reference>
<name>F2E8K8_HORVV</name>
<evidence type="ECO:0000256" key="1">
    <source>
        <dbReference type="SAM" id="MobiDB-lite"/>
    </source>
</evidence>